<gene>
    <name evidence="2" type="ORF">GCM10023195_32620</name>
</gene>
<dbReference type="Gene3D" id="3.90.76.10">
    <property type="entry name" value="Dipeptide-binding Protein, Domain 1"/>
    <property type="match status" value="1"/>
</dbReference>
<keyword evidence="3" id="KW-1185">Reference proteome</keyword>
<evidence type="ECO:0000313" key="3">
    <source>
        <dbReference type="Proteomes" id="UP001500212"/>
    </source>
</evidence>
<dbReference type="EMBL" id="BAABHJ010000008">
    <property type="protein sequence ID" value="GAA4608346.1"/>
    <property type="molecule type" value="Genomic_DNA"/>
</dbReference>
<dbReference type="PIRSF" id="PIRSF002741">
    <property type="entry name" value="MppA"/>
    <property type="match status" value="1"/>
</dbReference>
<reference evidence="3" key="1">
    <citation type="journal article" date="2019" name="Int. J. Syst. Evol. Microbiol.">
        <title>The Global Catalogue of Microorganisms (GCM) 10K type strain sequencing project: providing services to taxonomists for standard genome sequencing and annotation.</title>
        <authorList>
            <consortium name="The Broad Institute Genomics Platform"/>
            <consortium name="The Broad Institute Genome Sequencing Center for Infectious Disease"/>
            <person name="Wu L."/>
            <person name="Ma J."/>
        </authorList>
    </citation>
    <scope>NUCLEOTIDE SEQUENCE [LARGE SCALE GENOMIC DNA]</scope>
    <source>
        <strain evidence="3">JCM 17938</strain>
    </source>
</reference>
<dbReference type="PANTHER" id="PTHR30290">
    <property type="entry name" value="PERIPLASMIC BINDING COMPONENT OF ABC TRANSPORTER"/>
    <property type="match status" value="1"/>
</dbReference>
<dbReference type="CDD" id="cd00995">
    <property type="entry name" value="PBP2_NikA_DppA_OppA_like"/>
    <property type="match status" value="1"/>
</dbReference>
<dbReference type="InterPro" id="IPR030678">
    <property type="entry name" value="Peptide/Ni-bd"/>
</dbReference>
<accession>A0ABP8TMR5</accession>
<dbReference type="SUPFAM" id="SSF53850">
    <property type="entry name" value="Periplasmic binding protein-like II"/>
    <property type="match status" value="1"/>
</dbReference>
<proteinExistence type="predicted"/>
<evidence type="ECO:0000313" key="2">
    <source>
        <dbReference type="EMBL" id="GAA4608346.1"/>
    </source>
</evidence>
<dbReference type="InterPro" id="IPR000914">
    <property type="entry name" value="SBP_5_dom"/>
</dbReference>
<comment type="caution">
    <text evidence="2">The sequence shown here is derived from an EMBL/GenBank/DDBJ whole genome shotgun (WGS) entry which is preliminary data.</text>
</comment>
<name>A0ABP8TMR5_9ACTN</name>
<sequence length="548" mass="59880">MAVLLQARADPRTIPEVDGLMTVKKSRWLISLTAVALAASACGGGGGGGDKPKVFTFANIEPEHLIPGNTNDAYGLNVDSALFDTLMTLDANGKPVPQDAASVDSTDQKVWTIKIKPGLTFHNGEPVTAQSYADAWNYTANGANGWGNNYYFSAIDGYADLNPDKGKPKVDTLKGLKVVDPQTLQVTLSQPFSQLPYILSFLGTAPMPKAAFTDLKAYEEKPIGNGPFMMDGSWEHNRQIKTKKFPGYKGPRPAKSDGVIFKTYASRDAAYTDLRAGRVDFDTQIPAAQVPQAKRLLGNRYLSVPSGTMDFLEFPLYDSRFNNPDLRKAISMAIDRQSIVNAVFNGIYKPTGSLLAPIVPGYRAGACGEACTYNPTAAKQLFDKAGGFNGTLHLLFSNADPTYEQWMTDVANQLKQNLGIKDITFDKIQASDYISKLVDHKATGPYRSNWTMDYPSAEDYLTPRCAKPTRSGYDGAACEALIQKGNAASTPEEGQKYYQQAEDLILKDLPLTPLWNWQDQAGYSSHIGDVHVDPYVNPLVHLDQVTVK</sequence>
<organism evidence="2 3">
    <name type="scientific">Actinoallomurus liliacearum</name>
    <dbReference type="NCBI Taxonomy" id="1080073"/>
    <lineage>
        <taxon>Bacteria</taxon>
        <taxon>Bacillati</taxon>
        <taxon>Actinomycetota</taxon>
        <taxon>Actinomycetes</taxon>
        <taxon>Streptosporangiales</taxon>
        <taxon>Thermomonosporaceae</taxon>
        <taxon>Actinoallomurus</taxon>
    </lineage>
</organism>
<dbReference type="Proteomes" id="UP001500212">
    <property type="component" value="Unassembled WGS sequence"/>
</dbReference>
<dbReference type="Gene3D" id="3.40.190.10">
    <property type="entry name" value="Periplasmic binding protein-like II"/>
    <property type="match status" value="1"/>
</dbReference>
<dbReference type="PANTHER" id="PTHR30290:SF83">
    <property type="entry name" value="ABC TRANSPORTER SUBSTRATE-BINDING PROTEIN"/>
    <property type="match status" value="1"/>
</dbReference>
<dbReference type="Pfam" id="PF00496">
    <property type="entry name" value="SBP_bac_5"/>
    <property type="match status" value="1"/>
</dbReference>
<evidence type="ECO:0000259" key="1">
    <source>
        <dbReference type="Pfam" id="PF00496"/>
    </source>
</evidence>
<feature type="domain" description="Solute-binding protein family 5" evidence="1">
    <location>
        <begin position="94"/>
        <end position="464"/>
    </location>
</feature>
<dbReference type="Gene3D" id="3.10.105.10">
    <property type="entry name" value="Dipeptide-binding Protein, Domain 3"/>
    <property type="match status" value="1"/>
</dbReference>
<protein>
    <submittedName>
        <fullName evidence="2">ABC transporter substrate-binding protein</fullName>
    </submittedName>
</protein>
<dbReference type="InterPro" id="IPR039424">
    <property type="entry name" value="SBP_5"/>
</dbReference>